<dbReference type="EMBL" id="CP034413">
    <property type="protein sequence ID" value="QCI60666.1"/>
    <property type="molecule type" value="Genomic_DNA"/>
</dbReference>
<evidence type="ECO:0000313" key="1">
    <source>
        <dbReference type="EMBL" id="QCI59082.1"/>
    </source>
</evidence>
<dbReference type="AlphaFoldDB" id="A0A4D7AZ52"/>
<proteinExistence type="predicted"/>
<sequence>MNKTINNIIDDFKSGKITVEDANKLLVEAGAGFSLNPEKNPDGGWTEAEMAEGFLPGEEKEPLPDKVDMGRNQALAGQVVRQNTKRGKFDVTYDADGYAVKAIRV</sequence>
<organism evidence="1 3">
    <name type="scientific">Dysosmobacter welbionis</name>
    <dbReference type="NCBI Taxonomy" id="2093857"/>
    <lineage>
        <taxon>Bacteria</taxon>
        <taxon>Bacillati</taxon>
        <taxon>Bacillota</taxon>
        <taxon>Clostridia</taxon>
        <taxon>Eubacteriales</taxon>
        <taxon>Oscillospiraceae</taxon>
        <taxon>Dysosmobacter</taxon>
    </lineage>
</organism>
<keyword evidence="3" id="KW-1185">Reference proteome</keyword>
<accession>A0A4D7AZ52</accession>
<reference evidence="1" key="3">
    <citation type="submission" date="2021-06" db="EMBL/GenBank/DDBJ databases">
        <authorList>
            <person name="Le Roy T."/>
            <person name="Van der Smissen P."/>
            <person name="Delzenne N."/>
            <person name="Muccioli G."/>
            <person name="Collet J.F."/>
            <person name="Cani P.D."/>
        </authorList>
    </citation>
    <scope>NUCLEOTIDE SEQUENCE</scope>
    <source>
        <strain evidence="1">J115</strain>
    </source>
</reference>
<dbReference type="RefSeq" id="WP_136891096.1">
    <property type="nucleotide sequence ID" value="NZ_CP034413.3"/>
</dbReference>
<reference evidence="3" key="1">
    <citation type="submission" date="2018-12" db="EMBL/GenBank/DDBJ databases">
        <title>Dusodibacter welbiota gen. nov., sp. nov., isolated from human faeces and emended description of the Oscillibacter genus.</title>
        <authorList>
            <person name="Le Roy T."/>
            <person name="Van der Smissen P."/>
            <person name="Delzenne N."/>
            <person name="Muccioli G."/>
            <person name="Collet J.F."/>
            <person name="Cani P.D."/>
        </authorList>
    </citation>
    <scope>NUCLEOTIDE SEQUENCE [LARGE SCALE GENOMIC DNA]</scope>
    <source>
        <strain evidence="3">J115</strain>
    </source>
</reference>
<dbReference type="KEGG" id="obj:EIO64_07510"/>
<dbReference type="EMBL" id="CP034413">
    <property type="protein sequence ID" value="QCI59082.1"/>
    <property type="molecule type" value="Genomic_DNA"/>
</dbReference>
<evidence type="ECO:0000313" key="3">
    <source>
        <dbReference type="Proteomes" id="UP000298642"/>
    </source>
</evidence>
<evidence type="ECO:0000313" key="2">
    <source>
        <dbReference type="EMBL" id="QCI60666.1"/>
    </source>
</evidence>
<dbReference type="KEGG" id="obj:EIO64_16845"/>
<gene>
    <name evidence="1" type="ORF">EIO64_07510</name>
    <name evidence="2" type="ORF">EIO64_16845</name>
</gene>
<protein>
    <submittedName>
        <fullName evidence="1">Uncharacterized protein</fullName>
    </submittedName>
</protein>
<reference evidence="1" key="2">
    <citation type="journal article" date="2020" name="Int. J. Syst. Evol. Microbiol.">
        <title>Dysosmobacter welbionis gen. nov., sp. nov., isolated from human faeces and emended description of the genus Oscillibacter.</title>
        <authorList>
            <person name="Le Roy T."/>
            <person name="Van der Smissen P."/>
            <person name="Paquot A."/>
            <person name="Delzenne N."/>
            <person name="Muccioli G.G."/>
            <person name="Collet J.F."/>
            <person name="Cani P.D."/>
        </authorList>
    </citation>
    <scope>NUCLEOTIDE SEQUENCE</scope>
    <source>
        <strain evidence="1">J115</strain>
    </source>
</reference>
<name>A0A4D7AZ52_9FIRM</name>
<dbReference type="Proteomes" id="UP000298642">
    <property type="component" value="Chromosome"/>
</dbReference>